<feature type="compositionally biased region" description="Low complexity" evidence="13">
    <location>
        <begin position="82"/>
        <end position="93"/>
    </location>
</feature>
<dbReference type="InterPro" id="IPR017441">
    <property type="entry name" value="Protein_kinase_ATP_BS"/>
</dbReference>
<feature type="region of interest" description="Disordered" evidence="13">
    <location>
        <begin position="467"/>
        <end position="508"/>
    </location>
</feature>
<feature type="region of interest" description="Disordered" evidence="13">
    <location>
        <begin position="846"/>
        <end position="904"/>
    </location>
</feature>
<evidence type="ECO:0000256" key="1">
    <source>
        <dbReference type="ARBA" id="ARBA00004266"/>
    </source>
</evidence>
<feature type="compositionally biased region" description="Polar residues" evidence="13">
    <location>
        <begin position="1"/>
        <end position="11"/>
    </location>
</feature>
<feature type="compositionally biased region" description="Low complexity" evidence="13">
    <location>
        <begin position="600"/>
        <end position="610"/>
    </location>
</feature>
<dbReference type="PANTHER" id="PTHR24346:SF110">
    <property type="entry name" value="NON-SPECIFIC SERINE_THREONINE PROTEIN KINASE"/>
    <property type="match status" value="1"/>
</dbReference>
<feature type="binding site" evidence="12">
    <location>
        <position position="115"/>
    </location>
    <ligand>
        <name>ATP</name>
        <dbReference type="ChEBI" id="CHEBI:30616"/>
    </ligand>
</feature>
<evidence type="ECO:0000259" key="14">
    <source>
        <dbReference type="PROSITE" id="PS50011"/>
    </source>
</evidence>
<keyword evidence="8" id="KW-0418">Kinase</keyword>
<gene>
    <name evidence="15" type="primary">SMKI11G1120</name>
    <name evidence="15" type="ORF">SMKI_11G1120</name>
</gene>
<dbReference type="GO" id="GO:0032161">
    <property type="term" value="C:cleavage apparatus septin structure"/>
    <property type="evidence" value="ECO:0007669"/>
    <property type="project" value="UniProtKB-ARBA"/>
</dbReference>
<feature type="compositionally biased region" description="Polar residues" evidence="13">
    <location>
        <begin position="639"/>
        <end position="649"/>
    </location>
</feature>
<dbReference type="GO" id="GO:0005940">
    <property type="term" value="C:septin ring"/>
    <property type="evidence" value="ECO:0007669"/>
    <property type="project" value="UniProtKB-ARBA"/>
</dbReference>
<dbReference type="InterPro" id="IPR008271">
    <property type="entry name" value="Ser/Thr_kinase_AS"/>
</dbReference>
<name>A0AA35NDL6_SACMI</name>
<dbReference type="Gene3D" id="1.10.510.10">
    <property type="entry name" value="Transferase(Phosphotransferase) domain 1"/>
    <property type="match status" value="1"/>
</dbReference>
<feature type="compositionally biased region" description="Polar residues" evidence="13">
    <location>
        <begin position="492"/>
        <end position="505"/>
    </location>
</feature>
<dbReference type="GO" id="GO:0005524">
    <property type="term" value="F:ATP binding"/>
    <property type="evidence" value="ECO:0007669"/>
    <property type="project" value="UniProtKB-UniRule"/>
</dbReference>
<feature type="region of interest" description="Disordered" evidence="13">
    <location>
        <begin position="600"/>
        <end position="649"/>
    </location>
</feature>
<accession>A0AA35NDL6</accession>
<dbReference type="EC" id="2.7.11.1" evidence="3"/>
<organism evidence="15 16">
    <name type="scientific">Saccharomyces mikatae IFO 1815</name>
    <dbReference type="NCBI Taxonomy" id="226126"/>
    <lineage>
        <taxon>Eukaryota</taxon>
        <taxon>Fungi</taxon>
        <taxon>Dikarya</taxon>
        <taxon>Ascomycota</taxon>
        <taxon>Saccharomycotina</taxon>
        <taxon>Saccharomycetes</taxon>
        <taxon>Saccharomycetales</taxon>
        <taxon>Saccharomycetaceae</taxon>
        <taxon>Saccharomyces</taxon>
    </lineage>
</organism>
<dbReference type="GO" id="GO:0044879">
    <property type="term" value="P:mitotic morphogenesis checkpoint signaling"/>
    <property type="evidence" value="ECO:0007669"/>
    <property type="project" value="UniProtKB-ARBA"/>
</dbReference>
<feature type="compositionally biased region" description="Basic and acidic residues" evidence="13">
    <location>
        <begin position="846"/>
        <end position="862"/>
    </location>
</feature>
<evidence type="ECO:0000256" key="12">
    <source>
        <dbReference type="PROSITE-ProRule" id="PRU10141"/>
    </source>
</evidence>
<dbReference type="GeneID" id="80919497"/>
<keyword evidence="16" id="KW-1185">Reference proteome</keyword>
<evidence type="ECO:0000256" key="9">
    <source>
        <dbReference type="ARBA" id="ARBA00022840"/>
    </source>
</evidence>
<comment type="subcellular location">
    <subcellularLocation>
        <location evidence="1">Bud neck</location>
    </subcellularLocation>
</comment>
<dbReference type="SMART" id="SM00220">
    <property type="entry name" value="S_TKc"/>
    <property type="match status" value="1"/>
</dbReference>
<dbReference type="PANTHER" id="PTHR24346">
    <property type="entry name" value="MAP/MICROTUBULE AFFINITY-REGULATING KINASE"/>
    <property type="match status" value="1"/>
</dbReference>
<feature type="compositionally biased region" description="Polar residues" evidence="13">
    <location>
        <begin position="758"/>
        <end position="782"/>
    </location>
</feature>
<evidence type="ECO:0000256" key="5">
    <source>
        <dbReference type="ARBA" id="ARBA00022553"/>
    </source>
</evidence>
<feature type="region of interest" description="Disordered" evidence="13">
    <location>
        <begin position="741"/>
        <end position="791"/>
    </location>
</feature>
<feature type="region of interest" description="Disordered" evidence="13">
    <location>
        <begin position="1163"/>
        <end position="1184"/>
    </location>
</feature>
<keyword evidence="4" id="KW-0723">Serine/threonine-protein kinase</keyword>
<dbReference type="SUPFAM" id="SSF56112">
    <property type="entry name" value="Protein kinase-like (PK-like)"/>
    <property type="match status" value="1"/>
</dbReference>
<feature type="region of interest" description="Disordered" evidence="13">
    <location>
        <begin position="1014"/>
        <end position="1043"/>
    </location>
</feature>
<dbReference type="CDD" id="cd14081">
    <property type="entry name" value="STKc_BRSK1_2"/>
    <property type="match status" value="1"/>
</dbReference>
<dbReference type="Proteomes" id="UP001161438">
    <property type="component" value="Chromosome 11"/>
</dbReference>
<keyword evidence="6" id="KW-0808">Transferase</keyword>
<evidence type="ECO:0000256" key="10">
    <source>
        <dbReference type="ARBA" id="ARBA00047899"/>
    </source>
</evidence>
<dbReference type="GO" id="GO:0000399">
    <property type="term" value="C:cellular bud neck septin structure"/>
    <property type="evidence" value="ECO:0007669"/>
    <property type="project" value="UniProtKB-ARBA"/>
</dbReference>
<feature type="region of interest" description="Disordered" evidence="13">
    <location>
        <begin position="1273"/>
        <end position="1305"/>
    </location>
</feature>
<evidence type="ECO:0000256" key="6">
    <source>
        <dbReference type="ARBA" id="ARBA00022679"/>
    </source>
</evidence>
<feature type="compositionally biased region" description="Polar residues" evidence="13">
    <location>
        <begin position="1170"/>
        <end position="1183"/>
    </location>
</feature>
<dbReference type="EMBL" id="OX365767">
    <property type="protein sequence ID" value="CAI4034664.1"/>
    <property type="molecule type" value="Genomic_DNA"/>
</dbReference>
<feature type="compositionally biased region" description="Polar residues" evidence="13">
    <location>
        <begin position="1288"/>
        <end position="1305"/>
    </location>
</feature>
<dbReference type="Pfam" id="PF00069">
    <property type="entry name" value="Pkinase"/>
    <property type="match status" value="1"/>
</dbReference>
<comment type="catalytic activity">
    <reaction evidence="10">
        <text>L-threonyl-[protein] + ATP = O-phospho-L-threonyl-[protein] + ADP + H(+)</text>
        <dbReference type="Rhea" id="RHEA:46608"/>
        <dbReference type="Rhea" id="RHEA-COMP:11060"/>
        <dbReference type="Rhea" id="RHEA-COMP:11605"/>
        <dbReference type="ChEBI" id="CHEBI:15378"/>
        <dbReference type="ChEBI" id="CHEBI:30013"/>
        <dbReference type="ChEBI" id="CHEBI:30616"/>
        <dbReference type="ChEBI" id="CHEBI:61977"/>
        <dbReference type="ChEBI" id="CHEBI:456216"/>
        <dbReference type="EC" id="2.7.11.1"/>
    </reaction>
</comment>
<protein>
    <recommendedName>
        <fullName evidence="3">non-specific serine/threonine protein kinase</fullName>
        <ecNumber evidence="3">2.7.11.1</ecNumber>
    </recommendedName>
</protein>
<feature type="region of interest" description="Disordered" evidence="13">
    <location>
        <begin position="1234"/>
        <end position="1259"/>
    </location>
</feature>
<proteinExistence type="inferred from homology"/>
<dbReference type="FunFam" id="1.10.510.10:FF:000394">
    <property type="entry name" value="Serine/threonine-protein kinase HSL1"/>
    <property type="match status" value="1"/>
</dbReference>
<evidence type="ECO:0000256" key="4">
    <source>
        <dbReference type="ARBA" id="ARBA00022527"/>
    </source>
</evidence>
<feature type="compositionally biased region" description="Polar residues" evidence="13">
    <location>
        <begin position="872"/>
        <end position="892"/>
    </location>
</feature>
<evidence type="ECO:0000256" key="11">
    <source>
        <dbReference type="ARBA" id="ARBA00048679"/>
    </source>
</evidence>
<keyword evidence="5" id="KW-0597">Phosphoprotein</keyword>
<evidence type="ECO:0000313" key="15">
    <source>
        <dbReference type="EMBL" id="CAI4034664.1"/>
    </source>
</evidence>
<comment type="similarity">
    <text evidence="2">Belongs to the protein kinase superfamily. CAMK Ser/Thr protein kinase family. NIM1 subfamily.</text>
</comment>
<dbReference type="PROSITE" id="PS00108">
    <property type="entry name" value="PROTEIN_KINASE_ST"/>
    <property type="match status" value="1"/>
</dbReference>
<evidence type="ECO:0000256" key="2">
    <source>
        <dbReference type="ARBA" id="ARBA00010791"/>
    </source>
</evidence>
<feature type="compositionally biased region" description="Polar residues" evidence="13">
    <location>
        <begin position="47"/>
        <end position="60"/>
    </location>
</feature>
<evidence type="ECO:0000256" key="8">
    <source>
        <dbReference type="ARBA" id="ARBA00022777"/>
    </source>
</evidence>
<dbReference type="GO" id="GO:0004674">
    <property type="term" value="F:protein serine/threonine kinase activity"/>
    <property type="evidence" value="ECO:0007669"/>
    <property type="project" value="UniProtKB-KW"/>
</dbReference>
<dbReference type="InterPro" id="IPR011009">
    <property type="entry name" value="Kinase-like_dom_sf"/>
</dbReference>
<dbReference type="PROSITE" id="PS00107">
    <property type="entry name" value="PROTEIN_KINASE_ATP"/>
    <property type="match status" value="1"/>
</dbReference>
<dbReference type="RefSeq" id="XP_056077784.1">
    <property type="nucleotide sequence ID" value="XM_056223802.1"/>
</dbReference>
<evidence type="ECO:0000313" key="16">
    <source>
        <dbReference type="Proteomes" id="UP001161438"/>
    </source>
</evidence>
<evidence type="ECO:0000256" key="3">
    <source>
        <dbReference type="ARBA" id="ARBA00012513"/>
    </source>
</evidence>
<comment type="catalytic activity">
    <reaction evidence="11">
        <text>L-seryl-[protein] + ATP = O-phospho-L-seryl-[protein] + ADP + H(+)</text>
        <dbReference type="Rhea" id="RHEA:17989"/>
        <dbReference type="Rhea" id="RHEA-COMP:9863"/>
        <dbReference type="Rhea" id="RHEA-COMP:11604"/>
        <dbReference type="ChEBI" id="CHEBI:15378"/>
        <dbReference type="ChEBI" id="CHEBI:29999"/>
        <dbReference type="ChEBI" id="CHEBI:30616"/>
        <dbReference type="ChEBI" id="CHEBI:83421"/>
        <dbReference type="ChEBI" id="CHEBI:456216"/>
        <dbReference type="EC" id="2.7.11.1"/>
    </reaction>
</comment>
<evidence type="ECO:0000256" key="7">
    <source>
        <dbReference type="ARBA" id="ARBA00022741"/>
    </source>
</evidence>
<keyword evidence="9 12" id="KW-0067">ATP-binding</keyword>
<feature type="region of interest" description="Disordered" evidence="13">
    <location>
        <begin position="1"/>
        <end position="94"/>
    </location>
</feature>
<dbReference type="InterPro" id="IPR000719">
    <property type="entry name" value="Prot_kinase_dom"/>
</dbReference>
<reference evidence="15" key="1">
    <citation type="submission" date="2022-10" db="EMBL/GenBank/DDBJ databases">
        <authorList>
            <person name="Byrne P K."/>
        </authorList>
    </citation>
    <scope>NUCLEOTIDE SEQUENCE</scope>
    <source>
        <strain evidence="15">IFO1815</strain>
    </source>
</reference>
<feature type="compositionally biased region" description="Polar residues" evidence="13">
    <location>
        <begin position="1246"/>
        <end position="1259"/>
    </location>
</feature>
<sequence>MTGLVSKSNHTSKSRPSSLAKKAAKRAMAKVNSNPKRSSAHLERVVQSVNDATKRLSQPESTISAATKSSKRKSRDTVGPWKLGKTLGKGSSGRVRLAKNMETGQLAAIKIVPKKKAFVHRSTNGTMPNSYSSSMVTSNVSSPSIVSKEYSNHSQTNPYGIEREIVIMKLISHTNVMALFEVWENKSELYLVLEYVDGGELFDYLVSKGKLPEREAIHYFKQIVEGVSYCHSFNICHRDLKPENLLLDKKNRRIKIADFGMAALELPNKLLKTSCGSPHYASPEIVMGRPYHGGPSDVWSCGIVLFALLTGHLPFNDDNIKKLLLKVQSGKYQMPMNLSAEARDLISKILVIDPAKRITTQEILKHPLIKKYDDLPVNKILRKMKRDNMARGKSNSDLHLLNNVSPSIVTLYSRSDIDESILRSLQILWHGVSRELITAKLLQKPMSEEKLFYSLLLQYKQRHSISLSSASEHKKSAKESSINESKIEHTAEISNSTNEGNNNDVKTPHSLEVHSENTSRFNNNDTSISVNPEINAPVLTQKSQFSLNTLSHQDNDKLEAEIVTLPSAIPIFNASSSRVFRNSYSSISSRSKRSLRLSKSRLSLSASTSKDTVHDGEIPPPQLPKSPSRYSLSRKAIHTSPSNKTINKSLSRNNIAPTATVRRTLQNSASKRSLYSLQSISKRSLNLNDLLVFDDPLPSKISTFENASKSKPHSLESDSDFEILCDQILFGNALDKILEEEEDNERENDTQRQRRHVTNNSSDTITVSDASLNKENAGSKNPTKIGKNPSNMFREPLEEISRLSSFPIFQKENSINSTFLENQKPKRTALSDITNSFNETNEQFFKNKDLGMEKRTHKEQLQRKNGRLSSFKPIQSQELRINSLPNKQSKPSPSLDPRRNVSQPLNSKVESLLQGTKFMKEPPSQCNHESGSLFMDKCAAGETPGEISDDLIESSYVPLTMVASPSRDPSILAESSTIQKPMLSLPSSFLNTSMTFKNLSQMLVDDADDAIDADDADDADNKHLNVPQNQSRSVAMSHPLRKQSARISLTPRSNLNANLSVKRYQGSPGSYLSNDFDGISDMTFAMEIPTNTFTAQAIQLMNNDPRNNMTSVSPKVSSFTKAGGFKSADYVSDGKKADNNEINNIIDNTVRNTKDEKAINIFEDAPSDEGSLNTSSESDSQGSVHRKAVSIDTLATTNVLTPATNVRVSLYWNNNSSGIPRETTEEILSKLRLSPEKPPTPYVQKRFSSTRGSHDSNTLGISQSVQSMFKDLEEDQDEHTSQADMLESSLTCPNQRPSEESTNPQQRVTMLFDEDEEESKKVGGEKIKEEQIKLDDRIVEEPPQVALPIVEKEENADMAENNHLEVPNITSAKATKETATKLGLSANTKKPVNTVKSVKKTKTEDVPVNDKRNWLVKLFQNFSSHNNGTKISKNHVTSISFDDAHMLTLNEFNKNSIDYQLKNLDHKFGRKTVEYDCKFVEGNFKFKIKISSLPNASTVITVKRRSKNSNTTSDKAFEKFNNDVERVIRNAGRS</sequence>
<keyword evidence="7 12" id="KW-0547">Nucleotide-binding</keyword>
<dbReference type="PROSITE" id="PS50011">
    <property type="entry name" value="PROTEIN_KINASE_DOM"/>
    <property type="match status" value="1"/>
</dbReference>
<feature type="domain" description="Protein kinase" evidence="14">
    <location>
        <begin position="81"/>
        <end position="369"/>
    </location>
</feature>
<evidence type="ECO:0000256" key="13">
    <source>
        <dbReference type="SAM" id="MobiDB-lite"/>
    </source>
</evidence>